<reference evidence="1 2" key="1">
    <citation type="submission" date="2015-04" db="EMBL/GenBank/DDBJ databases">
        <authorList>
            <person name="Syromyatnikov M.Y."/>
            <person name="Popov V.N."/>
        </authorList>
    </citation>
    <scope>NUCLEOTIDE SEQUENCE [LARGE SCALE GENOMIC DNA]</scope>
</reference>
<accession>A0A1J1IF80</accession>
<protein>
    <submittedName>
        <fullName evidence="1">CLUMA_CG012292, isoform A</fullName>
    </submittedName>
</protein>
<proteinExistence type="predicted"/>
<gene>
    <name evidence="1" type="ORF">CLUMA_CG012292</name>
</gene>
<evidence type="ECO:0000313" key="2">
    <source>
        <dbReference type="Proteomes" id="UP000183832"/>
    </source>
</evidence>
<evidence type="ECO:0000313" key="1">
    <source>
        <dbReference type="EMBL" id="CRK98925.1"/>
    </source>
</evidence>
<name>A0A1J1IF80_9DIPT</name>
<organism evidence="1 2">
    <name type="scientific">Clunio marinus</name>
    <dbReference type="NCBI Taxonomy" id="568069"/>
    <lineage>
        <taxon>Eukaryota</taxon>
        <taxon>Metazoa</taxon>
        <taxon>Ecdysozoa</taxon>
        <taxon>Arthropoda</taxon>
        <taxon>Hexapoda</taxon>
        <taxon>Insecta</taxon>
        <taxon>Pterygota</taxon>
        <taxon>Neoptera</taxon>
        <taxon>Endopterygota</taxon>
        <taxon>Diptera</taxon>
        <taxon>Nematocera</taxon>
        <taxon>Chironomoidea</taxon>
        <taxon>Chironomidae</taxon>
        <taxon>Clunio</taxon>
    </lineage>
</organism>
<keyword evidence="2" id="KW-1185">Reference proteome</keyword>
<sequence length="82" mass="9681">MRRWIIHGNQCCFGLQKAFIKHSKNLISYLKKKSRFRTDKPQILKVISQKAFQSQADFFYCCRVKLAGAAFTAQYWKIGNFE</sequence>
<dbReference type="EMBL" id="CVRI01000048">
    <property type="protein sequence ID" value="CRK98925.1"/>
    <property type="molecule type" value="Genomic_DNA"/>
</dbReference>
<dbReference type="AlphaFoldDB" id="A0A1J1IF80"/>
<dbReference type="Proteomes" id="UP000183832">
    <property type="component" value="Unassembled WGS sequence"/>
</dbReference>